<dbReference type="PANTHER" id="PTHR46211:SF1">
    <property type="entry name" value="GLYCEROPHOSPHODIESTER PHOSPHODIESTERASE, CYTOPLASMIC"/>
    <property type="match status" value="1"/>
</dbReference>
<evidence type="ECO:0000313" key="3">
    <source>
        <dbReference type="Proteomes" id="UP001301869"/>
    </source>
</evidence>
<evidence type="ECO:0000313" key="2">
    <source>
        <dbReference type="EMBL" id="WNK18765.1"/>
    </source>
</evidence>
<sequence>MSLATAFPAAALPPVIGHRGYSRRAPENTQAAVRAAHRAGIGWVELDVQLLGDGTPVIWHDRDVSRCSNGRSRLARLDQESAARLDAGAWFGEAFRGEPIATLTDMLALLASLGMGLNLELKVNRGRDPLALARQAVPKALAALPPERLLVSSFSQPALAVARDIAPPEALALGRLYKRLPAAWASHCAAVEAFSVHLDWRYATRSQLGAIRRAGYAVLCYTANDPAAFAPFWQWGVRSVISDEPAAFPPPR</sequence>
<dbReference type="PANTHER" id="PTHR46211">
    <property type="entry name" value="GLYCEROPHOSPHORYL DIESTER PHOSPHODIESTERASE"/>
    <property type="match status" value="1"/>
</dbReference>
<feature type="domain" description="GP-PDE" evidence="1">
    <location>
        <begin position="13"/>
        <end position="252"/>
    </location>
</feature>
<protein>
    <submittedName>
        <fullName evidence="2">Glycerophosphodiester phosphodiesterase family protein</fullName>
    </submittedName>
</protein>
<dbReference type="RefSeq" id="WP_311881685.1">
    <property type="nucleotide sequence ID" value="NZ_CP119391.1"/>
</dbReference>
<keyword evidence="3" id="KW-1185">Reference proteome</keyword>
<dbReference type="PROSITE" id="PS51704">
    <property type="entry name" value="GP_PDE"/>
    <property type="match status" value="1"/>
</dbReference>
<dbReference type="EMBL" id="CP119391">
    <property type="protein sequence ID" value="WNK18765.1"/>
    <property type="molecule type" value="Genomic_DNA"/>
</dbReference>
<name>A0ABY9YV49_9GAMM</name>
<dbReference type="InterPro" id="IPR030395">
    <property type="entry name" value="GP_PDE_dom"/>
</dbReference>
<dbReference type="Proteomes" id="UP001301869">
    <property type="component" value="Chromosome"/>
</dbReference>
<proteinExistence type="predicted"/>
<organism evidence="2 3">
    <name type="scientific">Halomonas piscis</name>
    <dbReference type="NCBI Taxonomy" id="3031727"/>
    <lineage>
        <taxon>Bacteria</taxon>
        <taxon>Pseudomonadati</taxon>
        <taxon>Pseudomonadota</taxon>
        <taxon>Gammaproteobacteria</taxon>
        <taxon>Oceanospirillales</taxon>
        <taxon>Halomonadaceae</taxon>
        <taxon>Halomonas</taxon>
    </lineage>
</organism>
<reference evidence="2 3" key="1">
    <citation type="submission" date="2023-03" db="EMBL/GenBank/DDBJ databases">
        <title>Halomonas sp. nov., isolated from Korean tranditional fermented seafood 'Jeotgal'.</title>
        <authorList>
            <person name="Kim B."/>
            <person name="Shin N.-R."/>
        </authorList>
    </citation>
    <scope>NUCLEOTIDE SEQUENCE [LARGE SCALE GENOMIC DNA]</scope>
    <source>
        <strain evidence="2 3">SG2L-4</strain>
    </source>
</reference>
<gene>
    <name evidence="2" type="ORF">P1P91_07550</name>
</gene>
<evidence type="ECO:0000259" key="1">
    <source>
        <dbReference type="PROSITE" id="PS51704"/>
    </source>
</evidence>
<dbReference type="InterPro" id="IPR017946">
    <property type="entry name" value="PLC-like_Pdiesterase_TIM-brl"/>
</dbReference>
<dbReference type="SUPFAM" id="SSF51695">
    <property type="entry name" value="PLC-like phosphodiesterases"/>
    <property type="match status" value="1"/>
</dbReference>
<dbReference type="Gene3D" id="3.20.20.190">
    <property type="entry name" value="Phosphatidylinositol (PI) phosphodiesterase"/>
    <property type="match status" value="1"/>
</dbReference>
<accession>A0ABY9YV49</accession>
<dbReference type="Pfam" id="PF03009">
    <property type="entry name" value="GDPD"/>
    <property type="match status" value="1"/>
</dbReference>